<protein>
    <recommendedName>
        <fullName evidence="3">Serpin domain-containing protein</fullName>
    </recommendedName>
</protein>
<organism evidence="4 5">
    <name type="scientific">Diploscapter pachys</name>
    <dbReference type="NCBI Taxonomy" id="2018661"/>
    <lineage>
        <taxon>Eukaryota</taxon>
        <taxon>Metazoa</taxon>
        <taxon>Ecdysozoa</taxon>
        <taxon>Nematoda</taxon>
        <taxon>Chromadorea</taxon>
        <taxon>Rhabditida</taxon>
        <taxon>Rhabditina</taxon>
        <taxon>Rhabditomorpha</taxon>
        <taxon>Rhabditoidea</taxon>
        <taxon>Rhabditidae</taxon>
        <taxon>Diploscapter</taxon>
    </lineage>
</organism>
<dbReference type="InterPro" id="IPR042178">
    <property type="entry name" value="Serpin_sf_1"/>
</dbReference>
<dbReference type="Proteomes" id="UP000218231">
    <property type="component" value="Unassembled WGS sequence"/>
</dbReference>
<dbReference type="SUPFAM" id="SSF56574">
    <property type="entry name" value="Serpins"/>
    <property type="match status" value="1"/>
</dbReference>
<dbReference type="AlphaFoldDB" id="A0A2A2KW60"/>
<proteinExistence type="inferred from homology"/>
<dbReference type="InterPro" id="IPR000215">
    <property type="entry name" value="Serpin_fam"/>
</dbReference>
<gene>
    <name evidence="4" type="ORF">WR25_25729</name>
</gene>
<dbReference type="GO" id="GO:0004867">
    <property type="term" value="F:serine-type endopeptidase inhibitor activity"/>
    <property type="evidence" value="ECO:0007669"/>
    <property type="project" value="InterPro"/>
</dbReference>
<dbReference type="Pfam" id="PF00079">
    <property type="entry name" value="Serpin"/>
    <property type="match status" value="1"/>
</dbReference>
<dbReference type="OrthoDB" id="9518664at2759"/>
<accession>A0A2A2KW60</accession>
<sequence length="382" mass="42501">MFLEAETAFGLNLLQQLPLNESLVFSPLSIALALSLVHAGAKGNTKSQIASAICKGKFYTKQFNKLKVKISGANDDQLKQHYSFLSNSLKNAKNGVEINLANKAFIDKNFAIKNTYLEAISDAYKASAQNIDISDQAEAAEVMNEFVKTTTKGKIAEIIKKDSISPGAVMFLINALYLKADWKEEFKQSATWDREFHIKEGVSKSIPFMSVKAKKRDYASDDQVQVLSLPYKDTDYRFNIFLPKEKFGLEKVVKGLTAEKVQGLLGKLEDTLLNIEIPKMKLEKELGLKEMLENIGLKDMFAESADFSEISAAQLKVSKVVHKAIIEVDEKGTTAAAATAVEMVNKSLKMFFGNPIDFIADHPFLFALTYKNHPLFIGVFNN</sequence>
<dbReference type="EMBL" id="LIAE01007606">
    <property type="protein sequence ID" value="PAV78201.1"/>
    <property type="molecule type" value="Genomic_DNA"/>
</dbReference>
<dbReference type="Gene3D" id="3.30.497.10">
    <property type="entry name" value="Antithrombin, subunit I, domain 2"/>
    <property type="match status" value="1"/>
</dbReference>
<dbReference type="GO" id="GO:0005615">
    <property type="term" value="C:extracellular space"/>
    <property type="evidence" value="ECO:0007669"/>
    <property type="project" value="InterPro"/>
</dbReference>
<reference evidence="4 5" key="1">
    <citation type="journal article" date="2017" name="Curr. Biol.">
        <title>Genome architecture and evolution of a unichromosomal asexual nematode.</title>
        <authorList>
            <person name="Fradin H."/>
            <person name="Zegar C."/>
            <person name="Gutwein M."/>
            <person name="Lucas J."/>
            <person name="Kovtun M."/>
            <person name="Corcoran D."/>
            <person name="Baugh L.R."/>
            <person name="Kiontke K."/>
            <person name="Gunsalus K."/>
            <person name="Fitch D.H."/>
            <person name="Piano F."/>
        </authorList>
    </citation>
    <scope>NUCLEOTIDE SEQUENCE [LARGE SCALE GENOMIC DNA]</scope>
    <source>
        <strain evidence="4">PF1309</strain>
    </source>
</reference>
<dbReference type="PANTHER" id="PTHR11461:SF211">
    <property type="entry name" value="GH10112P-RELATED"/>
    <property type="match status" value="1"/>
</dbReference>
<dbReference type="PROSITE" id="PS00284">
    <property type="entry name" value="SERPIN"/>
    <property type="match status" value="1"/>
</dbReference>
<evidence type="ECO:0000256" key="1">
    <source>
        <dbReference type="ARBA" id="ARBA00009500"/>
    </source>
</evidence>
<comment type="similarity">
    <text evidence="1 2">Belongs to the serpin family.</text>
</comment>
<dbReference type="InterPro" id="IPR023796">
    <property type="entry name" value="Serpin_dom"/>
</dbReference>
<dbReference type="SMART" id="SM00093">
    <property type="entry name" value="SERPIN"/>
    <property type="match status" value="1"/>
</dbReference>
<keyword evidence="5" id="KW-1185">Reference proteome</keyword>
<dbReference type="InterPro" id="IPR036186">
    <property type="entry name" value="Serpin_sf"/>
</dbReference>
<dbReference type="Gene3D" id="2.30.39.10">
    <property type="entry name" value="Alpha-1-antitrypsin, domain 1"/>
    <property type="match status" value="1"/>
</dbReference>
<name>A0A2A2KW60_9BILA</name>
<evidence type="ECO:0000256" key="2">
    <source>
        <dbReference type="RuleBase" id="RU000411"/>
    </source>
</evidence>
<dbReference type="InterPro" id="IPR023795">
    <property type="entry name" value="Serpin_CS"/>
</dbReference>
<evidence type="ECO:0000259" key="3">
    <source>
        <dbReference type="SMART" id="SM00093"/>
    </source>
</evidence>
<dbReference type="PANTHER" id="PTHR11461">
    <property type="entry name" value="SERINE PROTEASE INHIBITOR, SERPIN"/>
    <property type="match status" value="1"/>
</dbReference>
<feature type="domain" description="Serpin" evidence="3">
    <location>
        <begin position="11"/>
        <end position="382"/>
    </location>
</feature>
<evidence type="ECO:0000313" key="4">
    <source>
        <dbReference type="EMBL" id="PAV78201.1"/>
    </source>
</evidence>
<dbReference type="STRING" id="2018661.A0A2A2KW60"/>
<comment type="caution">
    <text evidence="4">The sequence shown here is derived from an EMBL/GenBank/DDBJ whole genome shotgun (WGS) entry which is preliminary data.</text>
</comment>
<evidence type="ECO:0000313" key="5">
    <source>
        <dbReference type="Proteomes" id="UP000218231"/>
    </source>
</evidence>
<dbReference type="InterPro" id="IPR042185">
    <property type="entry name" value="Serpin_sf_2"/>
</dbReference>